<feature type="compositionally biased region" description="Low complexity" evidence="1">
    <location>
        <begin position="1"/>
        <end position="19"/>
    </location>
</feature>
<dbReference type="PaxDb" id="35128-Thaps5748"/>
<proteinExistence type="predicted"/>
<feature type="region of interest" description="Disordered" evidence="1">
    <location>
        <begin position="1"/>
        <end position="21"/>
    </location>
</feature>
<dbReference type="InParanoid" id="B8C3S7"/>
<dbReference type="HOGENOM" id="CLU_1997190_0_0_1"/>
<feature type="compositionally biased region" description="Polar residues" evidence="1">
    <location>
        <begin position="90"/>
        <end position="106"/>
    </location>
</feature>
<dbReference type="RefSeq" id="XP_002290423.1">
    <property type="nucleotide sequence ID" value="XM_002290387.1"/>
</dbReference>
<protein>
    <submittedName>
        <fullName evidence="2">Uncharacterized protein</fullName>
    </submittedName>
</protein>
<feature type="region of interest" description="Disordered" evidence="1">
    <location>
        <begin position="86"/>
        <end position="109"/>
    </location>
</feature>
<organism evidence="2 3">
    <name type="scientific">Thalassiosira pseudonana</name>
    <name type="common">Marine diatom</name>
    <name type="synonym">Cyclotella nana</name>
    <dbReference type="NCBI Taxonomy" id="35128"/>
    <lineage>
        <taxon>Eukaryota</taxon>
        <taxon>Sar</taxon>
        <taxon>Stramenopiles</taxon>
        <taxon>Ochrophyta</taxon>
        <taxon>Bacillariophyta</taxon>
        <taxon>Coscinodiscophyceae</taxon>
        <taxon>Thalassiosirophycidae</taxon>
        <taxon>Thalassiosirales</taxon>
        <taxon>Thalassiosiraceae</taxon>
        <taxon>Thalassiosira</taxon>
    </lineage>
</organism>
<name>B8C3S7_THAPS</name>
<evidence type="ECO:0000256" key="1">
    <source>
        <dbReference type="SAM" id="MobiDB-lite"/>
    </source>
</evidence>
<reference evidence="2 3" key="1">
    <citation type="journal article" date="2004" name="Science">
        <title>The genome of the diatom Thalassiosira pseudonana: ecology, evolution, and metabolism.</title>
        <authorList>
            <person name="Armbrust E.V."/>
            <person name="Berges J.A."/>
            <person name="Bowler C."/>
            <person name="Green B.R."/>
            <person name="Martinez D."/>
            <person name="Putnam N.H."/>
            <person name="Zhou S."/>
            <person name="Allen A.E."/>
            <person name="Apt K.E."/>
            <person name="Bechner M."/>
            <person name="Brzezinski M.A."/>
            <person name="Chaal B.K."/>
            <person name="Chiovitti A."/>
            <person name="Davis A.K."/>
            <person name="Demarest M.S."/>
            <person name="Detter J.C."/>
            <person name="Glavina T."/>
            <person name="Goodstein D."/>
            <person name="Hadi M.Z."/>
            <person name="Hellsten U."/>
            <person name="Hildebrand M."/>
            <person name="Jenkins B.D."/>
            <person name="Jurka J."/>
            <person name="Kapitonov V.V."/>
            <person name="Kroger N."/>
            <person name="Lau W.W."/>
            <person name="Lane T.W."/>
            <person name="Larimer F.W."/>
            <person name="Lippmeier J.C."/>
            <person name="Lucas S."/>
            <person name="Medina M."/>
            <person name="Montsant A."/>
            <person name="Obornik M."/>
            <person name="Parker M.S."/>
            <person name="Palenik B."/>
            <person name="Pazour G.J."/>
            <person name="Richardson P.M."/>
            <person name="Rynearson T.A."/>
            <person name="Saito M.A."/>
            <person name="Schwartz D.C."/>
            <person name="Thamatrakoln K."/>
            <person name="Valentin K."/>
            <person name="Vardi A."/>
            <person name="Wilkerson F.P."/>
            <person name="Rokhsar D.S."/>
        </authorList>
    </citation>
    <scope>NUCLEOTIDE SEQUENCE [LARGE SCALE GENOMIC DNA]</scope>
    <source>
        <strain evidence="2 3">CCMP1335</strain>
    </source>
</reference>
<dbReference type="EMBL" id="CM000642">
    <property type="protein sequence ID" value="EED92175.1"/>
    <property type="molecule type" value="Genomic_DNA"/>
</dbReference>
<sequence length="125" mass="13900">MSINQSSTSKAKNASSASRSNEDLMNGFLGVILGKRRAPSPHRSLRMQTGEPKRISLNTLLNDFILVILSKKVHAIQPIEYDVDVDNEGDSNSLPMNVINSTSKSNTIRKQRCPKSNKVKFTTQR</sequence>
<accession>B8C3S7</accession>
<evidence type="ECO:0000313" key="2">
    <source>
        <dbReference type="EMBL" id="EED92175.1"/>
    </source>
</evidence>
<dbReference type="GeneID" id="7444893"/>
<gene>
    <name evidence="2" type="ORF">THAPSDRAFT_5748</name>
</gene>
<dbReference type="AlphaFoldDB" id="B8C3S7"/>
<evidence type="ECO:0000313" key="3">
    <source>
        <dbReference type="Proteomes" id="UP000001449"/>
    </source>
</evidence>
<reference evidence="2 3" key="2">
    <citation type="journal article" date="2008" name="Nature">
        <title>The Phaeodactylum genome reveals the evolutionary history of diatom genomes.</title>
        <authorList>
            <person name="Bowler C."/>
            <person name="Allen A.E."/>
            <person name="Badger J.H."/>
            <person name="Grimwood J."/>
            <person name="Jabbari K."/>
            <person name="Kuo A."/>
            <person name="Maheswari U."/>
            <person name="Martens C."/>
            <person name="Maumus F."/>
            <person name="Otillar R.P."/>
            <person name="Rayko E."/>
            <person name="Salamov A."/>
            <person name="Vandepoele K."/>
            <person name="Beszteri B."/>
            <person name="Gruber A."/>
            <person name="Heijde M."/>
            <person name="Katinka M."/>
            <person name="Mock T."/>
            <person name="Valentin K."/>
            <person name="Verret F."/>
            <person name="Berges J.A."/>
            <person name="Brownlee C."/>
            <person name="Cadoret J.P."/>
            <person name="Chiovitti A."/>
            <person name="Choi C.J."/>
            <person name="Coesel S."/>
            <person name="De Martino A."/>
            <person name="Detter J.C."/>
            <person name="Durkin C."/>
            <person name="Falciatore A."/>
            <person name="Fournet J."/>
            <person name="Haruta M."/>
            <person name="Huysman M.J."/>
            <person name="Jenkins B.D."/>
            <person name="Jiroutova K."/>
            <person name="Jorgensen R.E."/>
            <person name="Joubert Y."/>
            <person name="Kaplan A."/>
            <person name="Kroger N."/>
            <person name="Kroth P.G."/>
            <person name="La Roche J."/>
            <person name="Lindquist E."/>
            <person name="Lommer M."/>
            <person name="Martin-Jezequel V."/>
            <person name="Lopez P.J."/>
            <person name="Lucas S."/>
            <person name="Mangogna M."/>
            <person name="McGinnis K."/>
            <person name="Medlin L.K."/>
            <person name="Montsant A."/>
            <person name="Oudot-Le Secq M.P."/>
            <person name="Napoli C."/>
            <person name="Obornik M."/>
            <person name="Parker M.S."/>
            <person name="Petit J.L."/>
            <person name="Porcel B.M."/>
            <person name="Poulsen N."/>
            <person name="Robison M."/>
            <person name="Rychlewski L."/>
            <person name="Rynearson T.A."/>
            <person name="Schmutz J."/>
            <person name="Shapiro H."/>
            <person name="Siaut M."/>
            <person name="Stanley M."/>
            <person name="Sussman M.R."/>
            <person name="Taylor A.R."/>
            <person name="Vardi A."/>
            <person name="von Dassow P."/>
            <person name="Vyverman W."/>
            <person name="Willis A."/>
            <person name="Wyrwicz L.S."/>
            <person name="Rokhsar D.S."/>
            <person name="Weissenbach J."/>
            <person name="Armbrust E.V."/>
            <person name="Green B.R."/>
            <person name="Van de Peer Y."/>
            <person name="Grigoriev I.V."/>
        </authorList>
    </citation>
    <scope>NUCLEOTIDE SEQUENCE [LARGE SCALE GENOMIC DNA]</scope>
    <source>
        <strain evidence="2 3">CCMP1335</strain>
    </source>
</reference>
<dbReference type="KEGG" id="tps:THAPSDRAFT_5748"/>
<keyword evidence="3" id="KW-1185">Reference proteome</keyword>
<dbReference type="Proteomes" id="UP000001449">
    <property type="component" value="Chromosome 5"/>
</dbReference>